<evidence type="ECO:0000256" key="1">
    <source>
        <dbReference type="ARBA" id="ARBA00004651"/>
    </source>
</evidence>
<keyword evidence="4 7" id="KW-0812">Transmembrane</keyword>
<dbReference type="Proteomes" id="UP001157946">
    <property type="component" value="Unassembled WGS sequence"/>
</dbReference>
<feature type="transmembrane region" description="Helical" evidence="7">
    <location>
        <begin position="83"/>
        <end position="104"/>
    </location>
</feature>
<keyword evidence="10" id="KW-1185">Reference proteome</keyword>
<evidence type="ECO:0000259" key="8">
    <source>
        <dbReference type="PROSITE" id="PS50850"/>
    </source>
</evidence>
<feature type="transmembrane region" description="Helical" evidence="7">
    <location>
        <begin position="263"/>
        <end position="280"/>
    </location>
</feature>
<evidence type="ECO:0000256" key="4">
    <source>
        <dbReference type="ARBA" id="ARBA00022692"/>
    </source>
</evidence>
<dbReference type="GO" id="GO:0005886">
    <property type="term" value="C:plasma membrane"/>
    <property type="evidence" value="ECO:0007669"/>
    <property type="project" value="UniProtKB-SubCell"/>
</dbReference>
<dbReference type="GO" id="GO:0022857">
    <property type="term" value="F:transmembrane transporter activity"/>
    <property type="evidence" value="ECO:0007669"/>
    <property type="project" value="InterPro"/>
</dbReference>
<dbReference type="AlphaFoldDB" id="A0AA46AGM4"/>
<dbReference type="PANTHER" id="PTHR43124:SF3">
    <property type="entry name" value="CHLORAMPHENICOL EFFLUX PUMP RV0191"/>
    <property type="match status" value="1"/>
</dbReference>
<feature type="transmembrane region" description="Helical" evidence="7">
    <location>
        <begin position="317"/>
        <end position="337"/>
    </location>
</feature>
<dbReference type="PANTHER" id="PTHR43124">
    <property type="entry name" value="PURINE EFFLUX PUMP PBUE"/>
    <property type="match status" value="1"/>
</dbReference>
<keyword evidence="5 7" id="KW-1133">Transmembrane helix</keyword>
<dbReference type="RefSeq" id="WP_284724511.1">
    <property type="nucleotide sequence ID" value="NZ_FXTU01000006.1"/>
</dbReference>
<accession>A0AA46AGM4</accession>
<feature type="transmembrane region" description="Helical" evidence="7">
    <location>
        <begin position="171"/>
        <end position="195"/>
    </location>
</feature>
<evidence type="ECO:0000256" key="6">
    <source>
        <dbReference type="ARBA" id="ARBA00023136"/>
    </source>
</evidence>
<name>A0AA46AGM4_9BACL</name>
<comment type="caution">
    <text evidence="9">The sequence shown here is derived from an EMBL/GenBank/DDBJ whole genome shotgun (WGS) entry which is preliminary data.</text>
</comment>
<dbReference type="InterPro" id="IPR036259">
    <property type="entry name" value="MFS_trans_sf"/>
</dbReference>
<dbReference type="CDD" id="cd17474">
    <property type="entry name" value="MFS_YfmO_like"/>
    <property type="match status" value="1"/>
</dbReference>
<feature type="domain" description="Major facilitator superfamily (MFS) profile" evidence="8">
    <location>
        <begin position="17"/>
        <end position="404"/>
    </location>
</feature>
<dbReference type="EMBL" id="FXTU01000006">
    <property type="protein sequence ID" value="SMP28636.1"/>
    <property type="molecule type" value="Genomic_DNA"/>
</dbReference>
<evidence type="ECO:0000256" key="7">
    <source>
        <dbReference type="SAM" id="Phobius"/>
    </source>
</evidence>
<feature type="transmembrane region" description="Helical" evidence="7">
    <location>
        <begin position="110"/>
        <end position="134"/>
    </location>
</feature>
<dbReference type="SUPFAM" id="SSF103473">
    <property type="entry name" value="MFS general substrate transporter"/>
    <property type="match status" value="1"/>
</dbReference>
<dbReference type="Pfam" id="PF07690">
    <property type="entry name" value="MFS_1"/>
    <property type="match status" value="1"/>
</dbReference>
<feature type="transmembrane region" description="Helical" evidence="7">
    <location>
        <begin position="15"/>
        <end position="39"/>
    </location>
</feature>
<dbReference type="InterPro" id="IPR005829">
    <property type="entry name" value="Sugar_transporter_CS"/>
</dbReference>
<evidence type="ECO:0000256" key="3">
    <source>
        <dbReference type="ARBA" id="ARBA00022475"/>
    </source>
</evidence>
<comment type="subcellular location">
    <subcellularLocation>
        <location evidence="1">Cell membrane</location>
        <topology evidence="1">Multi-pass membrane protein</topology>
    </subcellularLocation>
</comment>
<protein>
    <submittedName>
        <fullName evidence="9">MFS transporter, ACDE family, multidrug resistance protein</fullName>
    </submittedName>
</protein>
<sequence>MPQENNAQTTAKPSWAVLITLSFIPLIMVLGNSMLIPVLPTAEKVLDVNAFQVSLLITLFSIPAALAIPIAGVLSDRIGRKKVIIFSLILYGIGGLLAGFSAIYRGGSYGFLLASRIVQGIGAAGTAPIAMVLVSDLFTKDNRSKALGIIEASNAFGKVLSPILGSLIALITWYAMFFAFPLLCIPASLALWKLVKEPTKKEKPQPLTQYKEHIKKIFKRQGNWMSVAFIAGALTMFTMFGVLFHLSDFLETAYRIDGIKKGFILAIPLLTLCGTAYFTGSHVKENTRQMKRLIIIGLGLSAVAIAVIPWAKNAPLLITAVSFIGIGNGLVLPCLNTMITSAVGIQERGIVTSLYGSVRFFGVAMGPPTFGALANRPFLLFIGLGVVLFFIAWLCNVIIHPPKRIKGKNGRSRLLIRKKPLSPA</sequence>
<feature type="transmembrane region" description="Helical" evidence="7">
    <location>
        <begin position="51"/>
        <end position="71"/>
    </location>
</feature>
<feature type="transmembrane region" description="Helical" evidence="7">
    <location>
        <begin position="349"/>
        <end position="366"/>
    </location>
</feature>
<feature type="transmembrane region" description="Helical" evidence="7">
    <location>
        <begin position="378"/>
        <end position="399"/>
    </location>
</feature>
<organism evidence="9 10">
    <name type="scientific">Laceyella tengchongensis</name>
    <dbReference type="NCBI Taxonomy" id="574699"/>
    <lineage>
        <taxon>Bacteria</taxon>
        <taxon>Bacillati</taxon>
        <taxon>Bacillota</taxon>
        <taxon>Bacilli</taxon>
        <taxon>Bacillales</taxon>
        <taxon>Thermoactinomycetaceae</taxon>
        <taxon>Laceyella</taxon>
    </lineage>
</organism>
<feature type="transmembrane region" description="Helical" evidence="7">
    <location>
        <begin position="146"/>
        <end position="165"/>
    </location>
</feature>
<dbReference type="InterPro" id="IPR011701">
    <property type="entry name" value="MFS"/>
</dbReference>
<evidence type="ECO:0000313" key="9">
    <source>
        <dbReference type="EMBL" id="SMP28636.1"/>
    </source>
</evidence>
<keyword evidence="2" id="KW-0813">Transport</keyword>
<dbReference type="PROSITE" id="PS00216">
    <property type="entry name" value="SUGAR_TRANSPORT_1"/>
    <property type="match status" value="1"/>
</dbReference>
<evidence type="ECO:0000256" key="2">
    <source>
        <dbReference type="ARBA" id="ARBA00022448"/>
    </source>
</evidence>
<reference evidence="9" key="1">
    <citation type="submission" date="2017-05" db="EMBL/GenBank/DDBJ databases">
        <authorList>
            <person name="Varghese N."/>
            <person name="Submissions S."/>
        </authorList>
    </citation>
    <scope>NUCLEOTIDE SEQUENCE</scope>
    <source>
        <strain evidence="9">DSM 45262</strain>
    </source>
</reference>
<feature type="transmembrane region" description="Helical" evidence="7">
    <location>
        <begin position="292"/>
        <end position="311"/>
    </location>
</feature>
<dbReference type="Gene3D" id="1.20.1250.20">
    <property type="entry name" value="MFS general substrate transporter like domains"/>
    <property type="match status" value="1"/>
</dbReference>
<gene>
    <name evidence="9" type="ORF">SAMN06265361_106122</name>
</gene>
<proteinExistence type="predicted"/>
<evidence type="ECO:0000256" key="5">
    <source>
        <dbReference type="ARBA" id="ARBA00022989"/>
    </source>
</evidence>
<evidence type="ECO:0000313" key="10">
    <source>
        <dbReference type="Proteomes" id="UP001157946"/>
    </source>
</evidence>
<dbReference type="PROSITE" id="PS50850">
    <property type="entry name" value="MFS"/>
    <property type="match status" value="1"/>
</dbReference>
<dbReference type="InterPro" id="IPR020846">
    <property type="entry name" value="MFS_dom"/>
</dbReference>
<dbReference type="InterPro" id="IPR050189">
    <property type="entry name" value="MFS_Efflux_Transporters"/>
</dbReference>
<keyword evidence="3" id="KW-1003">Cell membrane</keyword>
<feature type="transmembrane region" description="Helical" evidence="7">
    <location>
        <begin position="224"/>
        <end position="243"/>
    </location>
</feature>
<keyword evidence="6 7" id="KW-0472">Membrane</keyword>